<dbReference type="AlphaFoldDB" id="A0A8J3X354"/>
<dbReference type="Proteomes" id="UP000599074">
    <property type="component" value="Unassembled WGS sequence"/>
</dbReference>
<feature type="region of interest" description="Disordered" evidence="1">
    <location>
        <begin position="112"/>
        <end position="141"/>
    </location>
</feature>
<evidence type="ECO:0000313" key="3">
    <source>
        <dbReference type="Proteomes" id="UP000599074"/>
    </source>
</evidence>
<accession>A0A8J3X354</accession>
<evidence type="ECO:0000256" key="1">
    <source>
        <dbReference type="SAM" id="MobiDB-lite"/>
    </source>
</evidence>
<proteinExistence type="predicted"/>
<name>A0A8J3X354_9ACTN</name>
<sequence>MKFRLSSVLRARHAQENSARGRLLHARQEAAEAAERVRRMDAAIGARPRPDSPNGLAFAATMWANQAMAGELAIAVAAVAVAAGAVDERAAELTDAATRRRVVEKLGERHAEAERAAEEAAAQLEADDLTSSRDRGGNRTR</sequence>
<keyword evidence="3" id="KW-1185">Reference proteome</keyword>
<dbReference type="RefSeq" id="WP_168117971.1">
    <property type="nucleotide sequence ID" value="NZ_BOON01000067.1"/>
</dbReference>
<dbReference type="Gene3D" id="1.10.287.1700">
    <property type="match status" value="1"/>
</dbReference>
<protein>
    <recommendedName>
        <fullName evidence="4">Flagellar export protein FliJ</fullName>
    </recommendedName>
</protein>
<feature type="compositionally biased region" description="Basic and acidic residues" evidence="1">
    <location>
        <begin position="130"/>
        <end position="141"/>
    </location>
</feature>
<dbReference type="EMBL" id="BOON01000067">
    <property type="protein sequence ID" value="GII26165.1"/>
    <property type="molecule type" value="Genomic_DNA"/>
</dbReference>
<evidence type="ECO:0000313" key="2">
    <source>
        <dbReference type="EMBL" id="GII26165.1"/>
    </source>
</evidence>
<dbReference type="InterPro" id="IPR053716">
    <property type="entry name" value="Flag_assembly_chemotaxis_eff"/>
</dbReference>
<reference evidence="2" key="1">
    <citation type="submission" date="2021-01" db="EMBL/GenBank/DDBJ databases">
        <title>Whole genome shotgun sequence of Planosporangium mesophilum NBRC 109066.</title>
        <authorList>
            <person name="Komaki H."/>
            <person name="Tamura T."/>
        </authorList>
    </citation>
    <scope>NUCLEOTIDE SEQUENCE</scope>
    <source>
        <strain evidence="2">NBRC 109066</strain>
    </source>
</reference>
<organism evidence="2 3">
    <name type="scientific">Planosporangium mesophilum</name>
    <dbReference type="NCBI Taxonomy" id="689768"/>
    <lineage>
        <taxon>Bacteria</taxon>
        <taxon>Bacillati</taxon>
        <taxon>Actinomycetota</taxon>
        <taxon>Actinomycetes</taxon>
        <taxon>Micromonosporales</taxon>
        <taxon>Micromonosporaceae</taxon>
        <taxon>Planosporangium</taxon>
    </lineage>
</organism>
<gene>
    <name evidence="2" type="ORF">Pme01_57620</name>
</gene>
<evidence type="ECO:0008006" key="4">
    <source>
        <dbReference type="Google" id="ProtNLM"/>
    </source>
</evidence>
<comment type="caution">
    <text evidence="2">The sequence shown here is derived from an EMBL/GenBank/DDBJ whole genome shotgun (WGS) entry which is preliminary data.</text>
</comment>